<organism evidence="9 10">
    <name type="scientific">Adlercreutzia equolifaciens subsp. celatus</name>
    <dbReference type="NCBI Taxonomy" id="394340"/>
    <lineage>
        <taxon>Bacteria</taxon>
        <taxon>Bacillati</taxon>
        <taxon>Actinomycetota</taxon>
        <taxon>Coriobacteriia</taxon>
        <taxon>Eggerthellales</taxon>
        <taxon>Eggerthellaceae</taxon>
        <taxon>Adlercreutzia</taxon>
    </lineage>
</organism>
<name>A0A369NYD0_9ACTN</name>
<dbReference type="SUPFAM" id="SSF51735">
    <property type="entry name" value="NAD(P)-binding Rossmann-fold domains"/>
    <property type="match status" value="1"/>
</dbReference>
<keyword evidence="5 6" id="KW-0560">Oxidoreductase</keyword>
<keyword evidence="3 6" id="KW-0479">Metal-binding</keyword>
<feature type="domain" description="Alcohol dehydrogenase-like N-terminal" evidence="8">
    <location>
        <begin position="25"/>
        <end position="131"/>
    </location>
</feature>
<comment type="similarity">
    <text evidence="2 6">Belongs to the zinc-containing alcohol dehydrogenase family.</text>
</comment>
<dbReference type="Pfam" id="PF00107">
    <property type="entry name" value="ADH_zinc_N"/>
    <property type="match status" value="1"/>
</dbReference>
<proteinExistence type="inferred from homology"/>
<evidence type="ECO:0000256" key="1">
    <source>
        <dbReference type="ARBA" id="ARBA00001947"/>
    </source>
</evidence>
<dbReference type="InterPro" id="IPR036291">
    <property type="entry name" value="NAD(P)-bd_dom_sf"/>
</dbReference>
<comment type="catalytic activity">
    <reaction evidence="6">
        <text>D-ribitol 5-phosphate + NADP(+) = D-ribulose 5-phosphate + NADPH + H(+)</text>
        <dbReference type="Rhea" id="RHEA:19921"/>
        <dbReference type="ChEBI" id="CHEBI:15378"/>
        <dbReference type="ChEBI" id="CHEBI:57695"/>
        <dbReference type="ChEBI" id="CHEBI:57783"/>
        <dbReference type="ChEBI" id="CHEBI:58121"/>
        <dbReference type="ChEBI" id="CHEBI:58349"/>
        <dbReference type="EC" id="1.1.1.405"/>
    </reaction>
</comment>
<dbReference type="GO" id="GO:0050256">
    <property type="term" value="F:ribitol-5-phosphate 2-dehydrogenase [NAD(P)+] activity"/>
    <property type="evidence" value="ECO:0007669"/>
    <property type="project" value="UniProtKB-UniRule"/>
</dbReference>
<evidence type="ECO:0000259" key="7">
    <source>
        <dbReference type="Pfam" id="PF00107"/>
    </source>
</evidence>
<evidence type="ECO:0000313" key="9">
    <source>
        <dbReference type="EMBL" id="RDC44323.1"/>
    </source>
</evidence>
<dbReference type="Proteomes" id="UP000253805">
    <property type="component" value="Unassembled WGS sequence"/>
</dbReference>
<evidence type="ECO:0000256" key="2">
    <source>
        <dbReference type="ARBA" id="ARBA00008072"/>
    </source>
</evidence>
<feature type="binding site" evidence="6">
    <location>
        <position position="64"/>
    </location>
    <ligand>
        <name>Zn(2+)</name>
        <dbReference type="ChEBI" id="CHEBI:29105"/>
        <note>catalytic</note>
    </ligand>
</feature>
<dbReference type="EMBL" id="PPUT01000014">
    <property type="protein sequence ID" value="RDC44323.1"/>
    <property type="molecule type" value="Genomic_DNA"/>
</dbReference>
<dbReference type="InterPro" id="IPR013149">
    <property type="entry name" value="ADH-like_C"/>
</dbReference>
<keyword evidence="6" id="KW-0521">NADP</keyword>
<dbReference type="InterPro" id="IPR013154">
    <property type="entry name" value="ADH-like_N"/>
</dbReference>
<dbReference type="Gene3D" id="3.40.50.720">
    <property type="entry name" value="NAD(P)-binding Rossmann-like Domain"/>
    <property type="match status" value="1"/>
</dbReference>
<dbReference type="PANTHER" id="PTHR43350">
    <property type="entry name" value="NAD-DEPENDENT ALCOHOL DEHYDROGENASE"/>
    <property type="match status" value="1"/>
</dbReference>
<feature type="domain" description="Alcohol dehydrogenase-like C-terminal" evidence="7">
    <location>
        <begin position="211"/>
        <end position="293"/>
    </location>
</feature>
<evidence type="ECO:0000256" key="5">
    <source>
        <dbReference type="ARBA" id="ARBA00023002"/>
    </source>
</evidence>
<reference evidence="9 10" key="1">
    <citation type="journal article" date="2018" name="Elife">
        <title>Discovery and characterization of a prevalent human gut bacterial enzyme sufficient for the inactivation of a family of plant toxins.</title>
        <authorList>
            <person name="Koppel N."/>
            <person name="Bisanz J.E."/>
            <person name="Pandelia M.E."/>
            <person name="Turnbaugh P.J."/>
            <person name="Balskus E.P."/>
        </authorList>
    </citation>
    <scope>NUCLEOTIDE SEQUENCE [LARGE SCALE GENOMIC DNA]</scope>
    <source>
        <strain evidence="9 10">OB21 GAM 11</strain>
    </source>
</reference>
<accession>A0A369NYD0</accession>
<dbReference type="Pfam" id="PF08240">
    <property type="entry name" value="ADH_N"/>
    <property type="match status" value="1"/>
</dbReference>
<evidence type="ECO:0000256" key="6">
    <source>
        <dbReference type="HAMAP-Rule" id="MF_02069"/>
    </source>
</evidence>
<evidence type="ECO:0000256" key="3">
    <source>
        <dbReference type="ARBA" id="ARBA00022723"/>
    </source>
</evidence>
<comment type="caution">
    <text evidence="9">The sequence shown here is derived from an EMBL/GenBank/DDBJ whole genome shotgun (WGS) entry which is preliminary data.</text>
</comment>
<keyword evidence="4 6" id="KW-0862">Zinc</keyword>
<evidence type="ECO:0000256" key="4">
    <source>
        <dbReference type="ARBA" id="ARBA00022833"/>
    </source>
</evidence>
<comment type="function">
    <text evidence="6">Catalyzes the NADPH dependent reduction of D-ribulose 5-phosphate to D-ribitol 5-phosphate.</text>
</comment>
<protein>
    <recommendedName>
        <fullName evidence="6">Ribulose-5-phosphate reductase</fullName>
        <shortName evidence="6">Ribulose-5-P reductase</shortName>
        <ecNumber evidence="6">1.1.1.405</ecNumber>
    </recommendedName>
    <alternativeName>
        <fullName evidence="6">Ribitol-5-phosphate dehydrogenase</fullName>
    </alternativeName>
</protein>
<feature type="binding site" evidence="6">
    <location>
        <position position="63"/>
    </location>
    <ligand>
        <name>Zn(2+)</name>
        <dbReference type="ChEBI" id="CHEBI:29105"/>
        <note>catalytic</note>
    </ligand>
</feature>
<dbReference type="RefSeq" id="WP_114549030.1">
    <property type="nucleotide sequence ID" value="NZ_PPUT01000014.1"/>
</dbReference>
<gene>
    <name evidence="9" type="ORF">C1850_06275</name>
</gene>
<dbReference type="SUPFAM" id="SSF50129">
    <property type="entry name" value="GroES-like"/>
    <property type="match status" value="1"/>
</dbReference>
<dbReference type="InterPro" id="IPR034710">
    <property type="entry name" value="TarJ"/>
</dbReference>
<dbReference type="AlphaFoldDB" id="A0A369NYD0"/>
<feature type="binding site" evidence="6">
    <location>
        <position position="143"/>
    </location>
    <ligand>
        <name>Zn(2+)</name>
        <dbReference type="ChEBI" id="CHEBI:29105"/>
        <note>catalytic</note>
    </ligand>
</feature>
<dbReference type="EC" id="1.1.1.405" evidence="6"/>
<feature type="binding site" evidence="6">
    <location>
        <position position="37"/>
    </location>
    <ligand>
        <name>Zn(2+)</name>
        <dbReference type="ChEBI" id="CHEBI:29105"/>
        <note>catalytic</note>
    </ligand>
</feature>
<dbReference type="HAMAP" id="MF_02069">
    <property type="entry name" value="TarJ"/>
    <property type="match status" value="1"/>
</dbReference>
<dbReference type="GO" id="GO:0008270">
    <property type="term" value="F:zinc ion binding"/>
    <property type="evidence" value="ECO:0007669"/>
    <property type="project" value="UniProtKB-UniRule"/>
</dbReference>
<dbReference type="PANTHER" id="PTHR43350:SF19">
    <property type="entry name" value="D-GULOSIDE 3-DEHYDROGENASE"/>
    <property type="match status" value="1"/>
</dbReference>
<evidence type="ECO:0000313" key="10">
    <source>
        <dbReference type="Proteomes" id="UP000253805"/>
    </source>
</evidence>
<dbReference type="InterPro" id="IPR011032">
    <property type="entry name" value="GroES-like_sf"/>
</dbReference>
<comment type="cofactor">
    <cofactor evidence="1 6">
        <name>Zn(2+)</name>
        <dbReference type="ChEBI" id="CHEBI:29105"/>
    </cofactor>
</comment>
<sequence length="340" mass="37825">MLNTVYRLTAPRTIEPVVVSQDTTDKVIVRPTHLSICNADQRYYQGTRSKEVLAKKLPMALIHEGIGRVVSDNTGAFRPGDIVVMLPNAPTEQDEFIAENYLRSSRFCGSGFDGFMQESMILPPERVVLLPQDVNCEVAAFTELVSVATHAISRFDKIAHGRRERIGVWGDGNMGYIVSLLLHMRYPDAKIVVFGRNESKLHDFTFADETHLVDDVSGVELVDHAFECAGGEGSVAAIEQIIDRINPEGTVSLLGVSENNVPINTRMVLEKGLRLFGSSRSGREDFEKTVELYREHPEVLDYLAALVCSVNEARQISDITAAFEADIRKPMGKTVIKWNM</sequence>
<evidence type="ECO:0000259" key="8">
    <source>
        <dbReference type="Pfam" id="PF08240"/>
    </source>
</evidence>
<dbReference type="Gene3D" id="3.90.180.10">
    <property type="entry name" value="Medium-chain alcohol dehydrogenases, catalytic domain"/>
    <property type="match status" value="1"/>
</dbReference>